<comment type="caution">
    <text evidence="3">The sequence shown here is derived from an EMBL/GenBank/DDBJ whole genome shotgun (WGS) entry which is preliminary data.</text>
</comment>
<gene>
    <name evidence="3" type="ORF">CTRI78_v003513</name>
</gene>
<evidence type="ECO:0008006" key="5">
    <source>
        <dbReference type="Google" id="ProtNLM"/>
    </source>
</evidence>
<keyword evidence="2" id="KW-0732">Signal</keyword>
<feature type="region of interest" description="Disordered" evidence="1">
    <location>
        <begin position="32"/>
        <end position="63"/>
    </location>
</feature>
<reference evidence="3 4" key="1">
    <citation type="submission" date="2018-12" db="EMBL/GenBank/DDBJ databases">
        <title>Genome sequence and assembly of Colletotrichum trifolii.</title>
        <authorList>
            <person name="Gan P."/>
            <person name="Shirasu K."/>
        </authorList>
    </citation>
    <scope>NUCLEOTIDE SEQUENCE [LARGE SCALE GENOMIC DNA]</scope>
    <source>
        <strain evidence="3 4">543-2</strain>
    </source>
</reference>
<evidence type="ECO:0000256" key="2">
    <source>
        <dbReference type="SAM" id="SignalP"/>
    </source>
</evidence>
<feature type="signal peptide" evidence="2">
    <location>
        <begin position="1"/>
        <end position="18"/>
    </location>
</feature>
<dbReference type="Proteomes" id="UP000295703">
    <property type="component" value="Unassembled WGS sequence"/>
</dbReference>
<name>A0A4V3HWT2_COLTR</name>
<sequence>MVSFKTILIATLISSIAATPLSNRTVETDNAPLIASREKDRDCDSDEKSRLDNQIRNRQQMKSRLDDEIERRQNMKTKLEQDIRTMQNNGNCNCNNANW</sequence>
<dbReference type="AlphaFoldDB" id="A0A4V3HWT2"/>
<feature type="chain" id="PRO_5020874904" description="Secreted protein" evidence="2">
    <location>
        <begin position="19"/>
        <end position="99"/>
    </location>
</feature>
<evidence type="ECO:0000256" key="1">
    <source>
        <dbReference type="SAM" id="MobiDB-lite"/>
    </source>
</evidence>
<proteinExistence type="predicted"/>
<evidence type="ECO:0000313" key="3">
    <source>
        <dbReference type="EMBL" id="TDZ65265.1"/>
    </source>
</evidence>
<evidence type="ECO:0000313" key="4">
    <source>
        <dbReference type="Proteomes" id="UP000295703"/>
    </source>
</evidence>
<dbReference type="EMBL" id="RYZW01000022">
    <property type="protein sequence ID" value="TDZ65265.1"/>
    <property type="molecule type" value="Genomic_DNA"/>
</dbReference>
<organism evidence="3 4">
    <name type="scientific">Colletotrichum trifolii</name>
    <dbReference type="NCBI Taxonomy" id="5466"/>
    <lineage>
        <taxon>Eukaryota</taxon>
        <taxon>Fungi</taxon>
        <taxon>Dikarya</taxon>
        <taxon>Ascomycota</taxon>
        <taxon>Pezizomycotina</taxon>
        <taxon>Sordariomycetes</taxon>
        <taxon>Hypocreomycetidae</taxon>
        <taxon>Glomerellales</taxon>
        <taxon>Glomerellaceae</taxon>
        <taxon>Colletotrichum</taxon>
        <taxon>Colletotrichum orbiculare species complex</taxon>
    </lineage>
</organism>
<accession>A0A4V3HWT2</accession>
<protein>
    <recommendedName>
        <fullName evidence="5">Secreted protein</fullName>
    </recommendedName>
</protein>
<keyword evidence="4" id="KW-1185">Reference proteome</keyword>
<feature type="compositionally biased region" description="Basic and acidic residues" evidence="1">
    <location>
        <begin position="36"/>
        <end position="55"/>
    </location>
</feature>